<dbReference type="Proteomes" id="UP000467148">
    <property type="component" value="Chromosome"/>
</dbReference>
<keyword evidence="1" id="KW-0328">Glycosyltransferase</keyword>
<organism evidence="5 6">
    <name type="scientific">Mycolicibacterium helvum</name>
    <dbReference type="NCBI Taxonomy" id="1534349"/>
    <lineage>
        <taxon>Bacteria</taxon>
        <taxon>Bacillati</taxon>
        <taxon>Actinomycetota</taxon>
        <taxon>Actinomycetes</taxon>
        <taxon>Mycobacteriales</taxon>
        <taxon>Mycobacteriaceae</taxon>
        <taxon>Mycolicibacterium</taxon>
    </lineage>
</organism>
<dbReference type="SUPFAM" id="SSF53756">
    <property type="entry name" value="UDP-Glycosyltransferase/glycogen phosphorylase"/>
    <property type="match status" value="1"/>
</dbReference>
<keyword evidence="6" id="KW-1185">Reference proteome</keyword>
<dbReference type="Pfam" id="PF13439">
    <property type="entry name" value="Glyco_transf_4"/>
    <property type="match status" value="1"/>
</dbReference>
<gene>
    <name evidence="5" type="ORF">MHEL_16130</name>
</gene>
<dbReference type="Pfam" id="PF00534">
    <property type="entry name" value="Glycos_transf_1"/>
    <property type="match status" value="1"/>
</dbReference>
<keyword evidence="2" id="KW-0808">Transferase</keyword>
<proteinExistence type="predicted"/>
<accession>A0A7I7T341</accession>
<dbReference type="CDD" id="cd03801">
    <property type="entry name" value="GT4_PimA-like"/>
    <property type="match status" value="1"/>
</dbReference>
<dbReference type="PANTHER" id="PTHR45947">
    <property type="entry name" value="SULFOQUINOVOSYL TRANSFERASE SQD2"/>
    <property type="match status" value="1"/>
</dbReference>
<feature type="domain" description="Glycosyl transferase family 1" evidence="3">
    <location>
        <begin position="199"/>
        <end position="340"/>
    </location>
</feature>
<dbReference type="GO" id="GO:0016758">
    <property type="term" value="F:hexosyltransferase activity"/>
    <property type="evidence" value="ECO:0007669"/>
    <property type="project" value="TreeGrafter"/>
</dbReference>
<dbReference type="InterPro" id="IPR050194">
    <property type="entry name" value="Glycosyltransferase_grp1"/>
</dbReference>
<evidence type="ECO:0000259" key="3">
    <source>
        <dbReference type="Pfam" id="PF00534"/>
    </source>
</evidence>
<evidence type="ECO:0000259" key="4">
    <source>
        <dbReference type="Pfam" id="PF13439"/>
    </source>
</evidence>
<dbReference type="InterPro" id="IPR001296">
    <property type="entry name" value="Glyco_trans_1"/>
</dbReference>
<dbReference type="Gene3D" id="3.40.50.2000">
    <property type="entry name" value="Glycogen Phosphorylase B"/>
    <property type="match status" value="2"/>
</dbReference>
<protein>
    <submittedName>
        <fullName evidence="5">LPS biosynthesis RfbU related protein</fullName>
    </submittedName>
</protein>
<dbReference type="EMBL" id="AP022596">
    <property type="protein sequence ID" value="BBY63370.1"/>
    <property type="molecule type" value="Genomic_DNA"/>
</dbReference>
<reference evidence="5 6" key="1">
    <citation type="journal article" date="2019" name="Emerg. Microbes Infect.">
        <title>Comprehensive subspecies identification of 175 nontuberculous mycobacteria species based on 7547 genomic profiles.</title>
        <authorList>
            <person name="Matsumoto Y."/>
            <person name="Kinjo T."/>
            <person name="Motooka D."/>
            <person name="Nabeya D."/>
            <person name="Jung N."/>
            <person name="Uechi K."/>
            <person name="Horii T."/>
            <person name="Iida T."/>
            <person name="Fujita J."/>
            <person name="Nakamura S."/>
        </authorList>
    </citation>
    <scope>NUCLEOTIDE SEQUENCE [LARGE SCALE GENOMIC DNA]</scope>
    <source>
        <strain evidence="5 6">JCM 30396</strain>
    </source>
</reference>
<dbReference type="AlphaFoldDB" id="A0A7I7T341"/>
<name>A0A7I7T341_9MYCO</name>
<evidence type="ECO:0000256" key="2">
    <source>
        <dbReference type="ARBA" id="ARBA00022679"/>
    </source>
</evidence>
<dbReference type="RefSeq" id="WP_246227776.1">
    <property type="nucleotide sequence ID" value="NZ_AP022596.1"/>
</dbReference>
<dbReference type="PANTHER" id="PTHR45947:SF3">
    <property type="entry name" value="SULFOQUINOVOSYL TRANSFERASE SQD2"/>
    <property type="match status" value="1"/>
</dbReference>
<evidence type="ECO:0000313" key="6">
    <source>
        <dbReference type="Proteomes" id="UP000467148"/>
    </source>
</evidence>
<evidence type="ECO:0000256" key="1">
    <source>
        <dbReference type="ARBA" id="ARBA00022676"/>
    </source>
</evidence>
<dbReference type="GO" id="GO:1903509">
    <property type="term" value="P:liposaccharide metabolic process"/>
    <property type="evidence" value="ECO:0007669"/>
    <property type="project" value="UniProtKB-ARBA"/>
</dbReference>
<dbReference type="KEGG" id="mhev:MHEL_16130"/>
<sequence length="381" mass="41861">MIGGDSQSKIADAVGALRFAFVTELYYPNVGGQEVFFQELAQAMVRRGHSVDVYCIGHQAGLADEEVINGVRVFRCQGSGGYRKPLIPALRRNWSDIVRFSARVRRLEKTQKYDFYLINQWPLLHIPMLTRRARRHGGIHWCEVREGVPLRLAQRLFPRLVASNFAVSEGVAAAMRIESGQEFSVLPSGIEVQRYQPTARADRSGALYVGRLAPHKNLPLLIDGFALAAERGFAGDLVIAGDGPARTEIEERARLSPVADRIKVLGSVTEERKIELLSRAAVLGMPSMREGFPRVITEAMASGLPVVTPTFAENGAKDVVEQYRVGVVCGTTPTEFADALLAADAGWQSFSQAGLIGAQTLDWSDIARSFEVCVHELLAKQ</sequence>
<dbReference type="GO" id="GO:0008610">
    <property type="term" value="P:lipid biosynthetic process"/>
    <property type="evidence" value="ECO:0007669"/>
    <property type="project" value="UniProtKB-ARBA"/>
</dbReference>
<feature type="domain" description="Glycosyltransferase subfamily 4-like N-terminal" evidence="4">
    <location>
        <begin position="30"/>
        <end position="194"/>
    </location>
</feature>
<dbReference type="GO" id="GO:1901137">
    <property type="term" value="P:carbohydrate derivative biosynthetic process"/>
    <property type="evidence" value="ECO:0007669"/>
    <property type="project" value="UniProtKB-ARBA"/>
</dbReference>
<dbReference type="InterPro" id="IPR028098">
    <property type="entry name" value="Glyco_trans_4-like_N"/>
</dbReference>
<evidence type="ECO:0000313" key="5">
    <source>
        <dbReference type="EMBL" id="BBY63370.1"/>
    </source>
</evidence>